<dbReference type="InterPro" id="IPR020815">
    <property type="entry name" value="Ribosomal_bS6_CS"/>
</dbReference>
<gene>
    <name evidence="6 7" type="primary">rps6</name>
</gene>
<dbReference type="InterPro" id="IPR035980">
    <property type="entry name" value="Ribosomal_bS6_sf"/>
</dbReference>
<dbReference type="GO" id="GO:0005840">
    <property type="term" value="C:ribosome"/>
    <property type="evidence" value="ECO:0007669"/>
    <property type="project" value="UniProtKB-KW"/>
</dbReference>
<dbReference type="RefSeq" id="YP_009402816.1">
    <property type="nucleotide sequence ID" value="NC_035350.1"/>
</dbReference>
<dbReference type="GeneID" id="33366836"/>
<evidence type="ECO:0000313" key="7">
    <source>
        <dbReference type="EMBL" id="ARX96165.1"/>
    </source>
</evidence>
<evidence type="ECO:0000256" key="3">
    <source>
        <dbReference type="ARBA" id="ARBA00022884"/>
    </source>
</evidence>
<evidence type="ECO:0000256" key="5">
    <source>
        <dbReference type="ARBA" id="ARBA00023274"/>
    </source>
</evidence>
<dbReference type="NCBIfam" id="TIGR00166">
    <property type="entry name" value="S6"/>
    <property type="match status" value="1"/>
</dbReference>
<protein>
    <recommendedName>
        <fullName evidence="6">Small ribosomal subunit protein bS6c</fullName>
    </recommendedName>
</protein>
<dbReference type="GO" id="GO:1990904">
    <property type="term" value="C:ribonucleoprotein complex"/>
    <property type="evidence" value="ECO:0007669"/>
    <property type="project" value="UniProtKB-KW"/>
</dbReference>
<dbReference type="GO" id="GO:0009507">
    <property type="term" value="C:chloroplast"/>
    <property type="evidence" value="ECO:0007669"/>
    <property type="project" value="UniProtKB-SubCell"/>
</dbReference>
<sequence>MLLKLYVLKNTFTVLKKILIYSIYLKTINKYESILKDKGALNIFTQNRGRRHLAYPIKKNNDGIFLQLIFEGNGYIINTIEKDMRINDKIIRYITIKQ</sequence>
<dbReference type="EMBL" id="KY083067">
    <property type="protein sequence ID" value="ARX96165.1"/>
    <property type="molecule type" value="Genomic_DNA"/>
</dbReference>
<dbReference type="PANTHER" id="PTHR21011:SF1">
    <property type="entry name" value="SMALL RIBOSOMAL SUBUNIT PROTEIN BS6M"/>
    <property type="match status" value="1"/>
</dbReference>
<reference evidence="7" key="1">
    <citation type="submission" date="2016-11" db="EMBL/GenBank/DDBJ databases">
        <title>Chloroplast genome of compsopogon caeruleus.</title>
        <authorList>
            <person name="Nan F."/>
        </authorList>
    </citation>
    <scope>NUCLEOTIDE SEQUENCE</scope>
</reference>
<evidence type="ECO:0000256" key="6">
    <source>
        <dbReference type="HAMAP-Rule" id="MF_00360"/>
    </source>
</evidence>
<comment type="function">
    <text evidence="6">Binds together with bS18 to 16S ribosomal RNA.</text>
</comment>
<dbReference type="InterPro" id="IPR000529">
    <property type="entry name" value="Ribosomal_bS6"/>
</dbReference>
<organism evidence="7">
    <name type="scientific">Compsopogon caeruleus</name>
    <dbReference type="NCBI Taxonomy" id="31354"/>
    <lineage>
        <taxon>Eukaryota</taxon>
        <taxon>Rhodophyta</taxon>
        <taxon>Compsopogonophyceae</taxon>
        <taxon>Compsopogonales</taxon>
        <taxon>Compsopogonaceae</taxon>
        <taxon>Compsopogon</taxon>
    </lineage>
</organism>
<comment type="similarity">
    <text evidence="1 6">Belongs to the bacterial ribosomal protein bS6 family.</text>
</comment>
<dbReference type="Pfam" id="PF01250">
    <property type="entry name" value="Ribosomal_S6"/>
    <property type="match status" value="1"/>
</dbReference>
<dbReference type="Gene3D" id="3.30.70.60">
    <property type="match status" value="1"/>
</dbReference>
<comment type="subcellular location">
    <subcellularLocation>
        <location evidence="6">Plastid</location>
        <location evidence="6">Chloroplast</location>
    </subcellularLocation>
</comment>
<dbReference type="InterPro" id="IPR020814">
    <property type="entry name" value="Ribosomal_S6_plastid/chlpt"/>
</dbReference>
<keyword evidence="5 6" id="KW-0687">Ribonucleoprotein</keyword>
<keyword evidence="7" id="KW-0150">Chloroplast</keyword>
<dbReference type="SUPFAM" id="SSF54995">
    <property type="entry name" value="Ribosomal protein S6"/>
    <property type="match status" value="1"/>
</dbReference>
<dbReference type="PANTHER" id="PTHR21011">
    <property type="entry name" value="MITOCHONDRIAL 28S RIBOSOMAL PROTEIN S6"/>
    <property type="match status" value="1"/>
</dbReference>
<dbReference type="InterPro" id="IPR014717">
    <property type="entry name" value="Transl_elong_EF1B/ribsomal_bS6"/>
</dbReference>
<dbReference type="GO" id="GO:0070181">
    <property type="term" value="F:small ribosomal subunit rRNA binding"/>
    <property type="evidence" value="ECO:0007669"/>
    <property type="project" value="TreeGrafter"/>
</dbReference>
<dbReference type="GO" id="GO:0003735">
    <property type="term" value="F:structural constituent of ribosome"/>
    <property type="evidence" value="ECO:0007669"/>
    <property type="project" value="InterPro"/>
</dbReference>
<evidence type="ECO:0000256" key="1">
    <source>
        <dbReference type="ARBA" id="ARBA00009512"/>
    </source>
</evidence>
<evidence type="ECO:0000256" key="4">
    <source>
        <dbReference type="ARBA" id="ARBA00022980"/>
    </source>
</evidence>
<keyword evidence="4 6" id="KW-0689">Ribosomal protein</keyword>
<keyword evidence="7" id="KW-0934">Plastid</keyword>
<dbReference type="PROSITE" id="PS01048">
    <property type="entry name" value="RIBOSOMAL_S6"/>
    <property type="match status" value="1"/>
</dbReference>
<proteinExistence type="inferred from homology"/>
<name>A0A1Z1XBD1_9RHOD</name>
<keyword evidence="2 6" id="KW-0699">rRNA-binding</keyword>
<dbReference type="GO" id="GO:0006412">
    <property type="term" value="P:translation"/>
    <property type="evidence" value="ECO:0007669"/>
    <property type="project" value="UniProtKB-UniRule"/>
</dbReference>
<dbReference type="HAMAP" id="MF_00360">
    <property type="entry name" value="Ribosomal_bS6"/>
    <property type="match status" value="1"/>
</dbReference>
<evidence type="ECO:0000256" key="2">
    <source>
        <dbReference type="ARBA" id="ARBA00022730"/>
    </source>
</evidence>
<geneLocation type="chloroplast" evidence="7"/>
<keyword evidence="3 6" id="KW-0694">RNA-binding</keyword>
<dbReference type="AlphaFoldDB" id="A0A1Z1XBD1"/>
<accession>A0A1Z1XBD1</accession>